<reference evidence="1 2" key="1">
    <citation type="submission" date="2020-07" db="EMBL/GenBank/DDBJ databases">
        <title>Spirosoma foliorum sp. nov., isolated from the leaves on the Nejang mountain Korea, Republic of.</title>
        <authorList>
            <person name="Ho H."/>
            <person name="Lee Y.-J."/>
            <person name="Nurcahyanto D.-A."/>
            <person name="Kim S.-G."/>
        </authorList>
    </citation>
    <scope>NUCLEOTIDE SEQUENCE [LARGE SCALE GENOMIC DNA]</scope>
    <source>
        <strain evidence="1 2">PL0136</strain>
    </source>
</reference>
<dbReference type="RefSeq" id="WP_182463464.1">
    <property type="nucleotide sequence ID" value="NZ_CP059732.1"/>
</dbReference>
<dbReference type="SUPFAM" id="SSF52833">
    <property type="entry name" value="Thioredoxin-like"/>
    <property type="match status" value="1"/>
</dbReference>
<accession>A0A7G5H4Q0</accession>
<dbReference type="AlphaFoldDB" id="A0A7G5H4Q0"/>
<organism evidence="1 2">
    <name type="scientific">Spirosoma foliorum</name>
    <dbReference type="NCBI Taxonomy" id="2710596"/>
    <lineage>
        <taxon>Bacteria</taxon>
        <taxon>Pseudomonadati</taxon>
        <taxon>Bacteroidota</taxon>
        <taxon>Cytophagia</taxon>
        <taxon>Cytophagales</taxon>
        <taxon>Cytophagaceae</taxon>
        <taxon>Spirosoma</taxon>
    </lineage>
</organism>
<gene>
    <name evidence="1" type="ORF">H3H32_14945</name>
</gene>
<sequence>MTPSKQLLLTLCIATTGTISQAQVSIQRQPSVQKTIVARANRQNDTSAPITNQATGQRITLEEYSLLTKSDPFAYHLVPDYNEYGVPSAYTMRAATPEEHETHRFRDRDPAKQPKAGQMIAPFVMTGAGGKSYRSADLLGKVVILGFWVSLDKSLWDDKQAADLATVLRPYKSETAPVVLGVLNSEQPQEIGDPELKKLPFTPIFNAYGFHNKYHITIIPTVVVIDKAGKVVANLQGAGSFDKLKQVLATVMQ</sequence>
<evidence type="ECO:0008006" key="3">
    <source>
        <dbReference type="Google" id="ProtNLM"/>
    </source>
</evidence>
<proteinExistence type="predicted"/>
<dbReference type="KEGG" id="sfol:H3H32_14945"/>
<dbReference type="EMBL" id="CP059732">
    <property type="protein sequence ID" value="QMW06092.1"/>
    <property type="molecule type" value="Genomic_DNA"/>
</dbReference>
<protein>
    <recommendedName>
        <fullName evidence="3">Thioredoxin domain-containing protein</fullName>
    </recommendedName>
</protein>
<dbReference type="Proteomes" id="UP000515369">
    <property type="component" value="Chromosome"/>
</dbReference>
<evidence type="ECO:0000313" key="2">
    <source>
        <dbReference type="Proteomes" id="UP000515369"/>
    </source>
</evidence>
<keyword evidence="2" id="KW-1185">Reference proteome</keyword>
<name>A0A7G5H4Q0_9BACT</name>
<dbReference type="Gene3D" id="3.40.30.10">
    <property type="entry name" value="Glutaredoxin"/>
    <property type="match status" value="1"/>
</dbReference>
<dbReference type="InterPro" id="IPR036249">
    <property type="entry name" value="Thioredoxin-like_sf"/>
</dbReference>
<evidence type="ECO:0000313" key="1">
    <source>
        <dbReference type="EMBL" id="QMW06092.1"/>
    </source>
</evidence>